<evidence type="ECO:0000256" key="1">
    <source>
        <dbReference type="RuleBase" id="RU004508"/>
    </source>
</evidence>
<dbReference type="Proteomes" id="UP000178240">
    <property type="component" value="Unassembled WGS sequence"/>
</dbReference>
<dbReference type="GO" id="GO:0008483">
    <property type="term" value="F:transaminase activity"/>
    <property type="evidence" value="ECO:0007669"/>
    <property type="project" value="TreeGrafter"/>
</dbReference>
<gene>
    <name evidence="2" type="ORF">A2744_01400</name>
</gene>
<reference evidence="2 3" key="1">
    <citation type="journal article" date="2016" name="Nat. Commun.">
        <title>Thousands of microbial genomes shed light on interconnected biogeochemical processes in an aquifer system.</title>
        <authorList>
            <person name="Anantharaman K."/>
            <person name="Brown C.T."/>
            <person name="Hug L.A."/>
            <person name="Sharon I."/>
            <person name="Castelle C.J."/>
            <person name="Probst A.J."/>
            <person name="Thomas B.C."/>
            <person name="Singh A."/>
            <person name="Wilkins M.J."/>
            <person name="Karaoz U."/>
            <person name="Brodie E.L."/>
            <person name="Williams K.H."/>
            <person name="Hubbard S.S."/>
            <person name="Banfield J.F."/>
        </authorList>
    </citation>
    <scope>NUCLEOTIDE SEQUENCE [LARGE SCALE GENOMIC DNA]</scope>
</reference>
<name>A0A1G1XYM6_9BACT</name>
<protein>
    <recommendedName>
        <fullName evidence="4">DegT/DnrJ/EryC1/StrS aminotransferase</fullName>
    </recommendedName>
</protein>
<dbReference type="GO" id="GO:0030170">
    <property type="term" value="F:pyridoxal phosphate binding"/>
    <property type="evidence" value="ECO:0007669"/>
    <property type="project" value="TreeGrafter"/>
</dbReference>
<dbReference type="PIRSF" id="PIRSF000390">
    <property type="entry name" value="PLP_StrS"/>
    <property type="match status" value="1"/>
</dbReference>
<dbReference type="PANTHER" id="PTHR30244:SF34">
    <property type="entry name" value="DTDP-4-AMINO-4,6-DIDEOXYGALACTOSE TRANSAMINASE"/>
    <property type="match status" value="1"/>
</dbReference>
<dbReference type="Pfam" id="PF01041">
    <property type="entry name" value="DegT_DnrJ_EryC1"/>
    <property type="match status" value="1"/>
</dbReference>
<evidence type="ECO:0000313" key="2">
    <source>
        <dbReference type="EMBL" id="OGY45193.1"/>
    </source>
</evidence>
<dbReference type="AlphaFoldDB" id="A0A1G1XYM6"/>
<comment type="similarity">
    <text evidence="1">Belongs to the DegT/DnrJ/EryC1 family.</text>
</comment>
<dbReference type="InterPro" id="IPR000653">
    <property type="entry name" value="DegT/StrS_aminotransferase"/>
</dbReference>
<evidence type="ECO:0000313" key="3">
    <source>
        <dbReference type="Proteomes" id="UP000178240"/>
    </source>
</evidence>
<dbReference type="SUPFAM" id="SSF53383">
    <property type="entry name" value="PLP-dependent transferases"/>
    <property type="match status" value="1"/>
</dbReference>
<keyword evidence="1" id="KW-0663">Pyridoxal phosphate</keyword>
<dbReference type="STRING" id="1797535.A2744_01400"/>
<dbReference type="Gene3D" id="3.40.640.10">
    <property type="entry name" value="Type I PLP-dependent aspartate aminotransferase-like (Major domain)"/>
    <property type="match status" value="1"/>
</dbReference>
<proteinExistence type="inferred from homology"/>
<dbReference type="GO" id="GO:0000271">
    <property type="term" value="P:polysaccharide biosynthetic process"/>
    <property type="evidence" value="ECO:0007669"/>
    <property type="project" value="TreeGrafter"/>
</dbReference>
<evidence type="ECO:0008006" key="4">
    <source>
        <dbReference type="Google" id="ProtNLM"/>
    </source>
</evidence>
<dbReference type="CDD" id="cd00616">
    <property type="entry name" value="AHBA_syn"/>
    <property type="match status" value="1"/>
</dbReference>
<organism evidence="2 3">
    <name type="scientific">Candidatus Buchananbacteria bacterium RIFCSPHIGHO2_01_FULL_44_11</name>
    <dbReference type="NCBI Taxonomy" id="1797535"/>
    <lineage>
        <taxon>Bacteria</taxon>
        <taxon>Candidatus Buchananiibacteriota</taxon>
    </lineage>
</organism>
<dbReference type="InterPro" id="IPR015424">
    <property type="entry name" value="PyrdxlP-dep_Trfase"/>
</dbReference>
<dbReference type="EMBL" id="MHIE01000025">
    <property type="protein sequence ID" value="OGY45193.1"/>
    <property type="molecule type" value="Genomic_DNA"/>
</dbReference>
<dbReference type="Gene3D" id="3.90.1150.10">
    <property type="entry name" value="Aspartate Aminotransferase, domain 1"/>
    <property type="match status" value="1"/>
</dbReference>
<comment type="caution">
    <text evidence="2">The sequence shown here is derived from an EMBL/GenBank/DDBJ whole genome shotgun (WGS) entry which is preliminary data.</text>
</comment>
<accession>A0A1G1XYM6</accession>
<dbReference type="PANTHER" id="PTHR30244">
    <property type="entry name" value="TRANSAMINASE"/>
    <property type="match status" value="1"/>
</dbReference>
<dbReference type="InterPro" id="IPR015422">
    <property type="entry name" value="PyrdxlP-dep_Trfase_small"/>
</dbReference>
<sequence length="396" mass="45144">MNKKNLGVGCLEINALAKKYINQVIKSNRLSYGPFIKKFEEQFSRDHQTKFGIMVNSGTSALRIAVACLKETESWAEGDEIIIPAVTFISDVNVIASQGLKPVFVDVDPKTYNIDPTKIERKISQRTKAIMVVHLFGQPAQMAPIMRLAKKHKLKIIEDSCETMYVKYQGKSVGSFGDIACFSTYVAHLVVTGVGGLAVTNNKKYAEILRSLANHGRDNIYISIDDDNKIQGKALRAVVERRFKFIRPGFSFRVTELEGALGLAQLSVIRKNLAQRRKNAQYLIEKFQPLEPYLQLPWPPRDVSHAFMMFPIVIKKGTGVSKQRLVNYLEKQGIETRDMLPLINQPFIEKMYKLKAKDYPVADWINRYGFYIGCHQKMGKTELAYIVKVFKKYFDR</sequence>
<dbReference type="InterPro" id="IPR015421">
    <property type="entry name" value="PyrdxlP-dep_Trfase_major"/>
</dbReference>